<dbReference type="EMBL" id="FN667741">
    <property type="protein sequence ID" value="CBJ83227.1"/>
    <property type="molecule type" value="Genomic_DNA"/>
</dbReference>
<reference evidence="1" key="1">
    <citation type="journal article" date="2011" name="PLoS ONE">
        <title>The entomopathogenic bacterial endosymbionts xenorhabdus and photorhabdus: convergent lifestyles from divergent genomes.</title>
        <authorList>
            <person name="Chaston J.M."/>
            <person name="Suen G."/>
            <person name="Tucker S.L."/>
            <person name="Andersen A.W."/>
            <person name="Bhasin A."/>
            <person name="Bode E."/>
            <person name="Bode H.B."/>
            <person name="Brachmann A.O."/>
            <person name="Cowles C.E."/>
            <person name="Cowles K.N."/>
            <person name="Darby C."/>
            <person name="de Leon L."/>
            <person name="Drace K."/>
            <person name="Du Z."/>
            <person name="Givaudan A."/>
            <person name="Herbert Tran E.E."/>
            <person name="Jewell K.A."/>
            <person name="Knack J.J."/>
            <person name="Krasomil-Osterfeld K.C."/>
            <person name="Kukor R."/>
            <person name="Lanois A."/>
            <person name="Latreille P."/>
            <person name="Leimgruber N.K."/>
            <person name="Lipke C.M."/>
            <person name="Liu R."/>
            <person name="Lu X."/>
            <person name="Martens E.C."/>
            <person name="Marri P.R."/>
            <person name="Medigue C."/>
            <person name="Menard M.L."/>
            <person name="Miller N.M."/>
            <person name="Morales-Soto N."/>
            <person name="Norton S."/>
            <person name="Ogier J.C."/>
            <person name="Orchard S.S."/>
            <person name="Park D."/>
            <person name="Park Y."/>
            <person name="Qurollo B.A."/>
            <person name="Sugar D.R."/>
            <person name="Richards G.R."/>
            <person name="Rouy Z."/>
            <person name="Slominski B."/>
            <person name="Slominski K."/>
            <person name="Snyder H."/>
            <person name="Tjaden B.C."/>
            <person name="van der Hoeven R."/>
            <person name="Welch R.D."/>
            <person name="Wheeler C."/>
            <person name="Xiang B."/>
            <person name="Barbazuk B."/>
            <person name="Gaudriault S."/>
            <person name="Goodner B."/>
            <person name="Slater S.C."/>
            <person name="Forst S."/>
            <person name="Goldman B.S."/>
            <person name="Goodrich-Blair H."/>
        </authorList>
    </citation>
    <scope>NUCLEOTIDE SEQUENCE [LARGE SCALE GENOMIC DNA]</scope>
    <source>
        <strain evidence="1">SS-2004</strain>
    </source>
</reference>
<dbReference type="Proteomes" id="UP000002045">
    <property type="component" value="Chromosome"/>
</dbReference>
<evidence type="ECO:0000313" key="1">
    <source>
        <dbReference type="EMBL" id="CBJ83227.1"/>
    </source>
</evidence>
<gene>
    <name evidence="1" type="ordered locus">XBJ1_4115</name>
</gene>
<organism evidence="1 2">
    <name type="scientific">Xenorhabdus bovienii (strain SS-2004)</name>
    <name type="common">Xenorhabdus nematophila subsp. bovienii</name>
    <dbReference type="NCBI Taxonomy" id="406818"/>
    <lineage>
        <taxon>Bacteria</taxon>
        <taxon>Pseudomonadati</taxon>
        <taxon>Pseudomonadota</taxon>
        <taxon>Gammaproteobacteria</taxon>
        <taxon>Enterobacterales</taxon>
        <taxon>Morganellaceae</taxon>
        <taxon>Xenorhabdus</taxon>
    </lineage>
</organism>
<dbReference type="AlphaFoldDB" id="D3V6E8"/>
<evidence type="ECO:0000313" key="2">
    <source>
        <dbReference type="Proteomes" id="UP000002045"/>
    </source>
</evidence>
<dbReference type="KEGG" id="xbo:XBJ1_4115"/>
<sequence length="71" mass="8166">MRYILLNALGRCCYSLKGKAKVHQKYDMQVNTLICSGLVKGHVINTVYCLTSVSTYRKIQFRIIDNNPQQN</sequence>
<dbReference type="HOGENOM" id="CLU_2739120_0_0_6"/>
<protein>
    <submittedName>
        <fullName evidence="1">Uncharacterized protein</fullName>
    </submittedName>
</protein>
<name>D3V6E8_XENBS</name>
<dbReference type="STRING" id="406818.XBJ1_4115"/>
<accession>D3V6E8</accession>
<proteinExistence type="predicted"/>